<feature type="region of interest" description="Disordered" evidence="4">
    <location>
        <begin position="447"/>
        <end position="478"/>
    </location>
</feature>
<sequence>MPDFKQAIIYQIYPRSFNDADGDGVGDLTGINQKLDYLHELGVDILWLSPIFKSPNADNGYDISDYQAIQPAFGTMDDFDELLAGVHQRGMKLILDLVVNHSSDEHPWFQESRKSKDNPYRDYYIWRAPKDGREPNNWLSFFSGPAWKFDEQTGEYYLHLFAEKQPDLNWENPKLRHEIYRMMRFWLDKGVDGFRMDVIPFLSKDTTFPDYPEGRYGDLTIYANGPRIHEFLQEMNREVLSQYDCVTVGEGFGVSAEQANLYVGNDRRELNMIYHFDHAVPREEHRFIDPAPEFTLPELKTIFNRWDETMGDIGWQNIYFGNHDNPRVLSRFGSPDRFHYESATMLATVLLTQRGTPSIYQGDEIGMTNCPFASIDEYDDIQVKNAWQALVVEGGASADVFLRTANRIARDHARTPMQWSSEPNAGFMLTGQAREAPVGLTERLTGRHEEPNSHQTQKSSLKQSSGQTFRQTREAPVGLTERLTGGEASALNAEPWLKINPDYTKINVADQQVRTDSVLNYVKKLIRWRKQTPAIWEGTYRDLLPDHPTVWAYERIRNDERLVILANFSDQDVYVPGVESGEVITSNYPGSSSVLRPFEARILALYA</sequence>
<evidence type="ECO:0000256" key="4">
    <source>
        <dbReference type="SAM" id="MobiDB-lite"/>
    </source>
</evidence>
<keyword evidence="3" id="KW-0326">Glycosidase</keyword>
<dbReference type="FunFam" id="3.20.20.80:FF:000064">
    <property type="entry name" value="Oligo-1,6-glucosidase"/>
    <property type="match status" value="1"/>
</dbReference>
<dbReference type="InterPro" id="IPR017853">
    <property type="entry name" value="GH"/>
</dbReference>
<feature type="compositionally biased region" description="Polar residues" evidence="4">
    <location>
        <begin position="453"/>
        <end position="470"/>
    </location>
</feature>
<feature type="domain" description="Glycosyl hydrolase family 13 catalytic" evidence="5">
    <location>
        <begin position="11"/>
        <end position="414"/>
    </location>
</feature>
<dbReference type="GO" id="GO:0004556">
    <property type="term" value="F:alpha-amylase activity"/>
    <property type="evidence" value="ECO:0007669"/>
    <property type="project" value="TreeGrafter"/>
</dbReference>
<dbReference type="Proteomes" id="UP000283523">
    <property type="component" value="Unassembled WGS sequence"/>
</dbReference>
<name>A0A418LYY4_9BACT</name>
<dbReference type="SUPFAM" id="SSF51011">
    <property type="entry name" value="Glycosyl hydrolase domain"/>
    <property type="match status" value="1"/>
</dbReference>
<evidence type="ECO:0000256" key="2">
    <source>
        <dbReference type="ARBA" id="ARBA00022801"/>
    </source>
</evidence>
<keyword evidence="2" id="KW-0378">Hydrolase</keyword>
<dbReference type="Gene3D" id="2.60.40.1180">
    <property type="entry name" value="Golgi alpha-mannosidase II"/>
    <property type="match status" value="1"/>
</dbReference>
<comment type="caution">
    <text evidence="6">The sequence shown here is derived from an EMBL/GenBank/DDBJ whole genome shotgun (WGS) entry which is preliminary data.</text>
</comment>
<dbReference type="EMBL" id="QXED01000011">
    <property type="protein sequence ID" value="RIV18476.1"/>
    <property type="molecule type" value="Genomic_DNA"/>
</dbReference>
<evidence type="ECO:0000256" key="1">
    <source>
        <dbReference type="ARBA" id="ARBA00008061"/>
    </source>
</evidence>
<protein>
    <submittedName>
        <fullName evidence="6">Alpha-glucosidase</fullName>
    </submittedName>
</protein>
<evidence type="ECO:0000259" key="5">
    <source>
        <dbReference type="SMART" id="SM00642"/>
    </source>
</evidence>
<dbReference type="RefSeq" id="WP_119671109.1">
    <property type="nucleotide sequence ID" value="NZ_QXED01000011.1"/>
</dbReference>
<dbReference type="SUPFAM" id="SSF51445">
    <property type="entry name" value="(Trans)glycosidases"/>
    <property type="match status" value="2"/>
</dbReference>
<dbReference type="SMART" id="SM00642">
    <property type="entry name" value="Aamy"/>
    <property type="match status" value="1"/>
</dbReference>
<comment type="similarity">
    <text evidence="1">Belongs to the glycosyl hydrolase 13 family.</text>
</comment>
<dbReference type="GO" id="GO:0009313">
    <property type="term" value="P:oligosaccharide catabolic process"/>
    <property type="evidence" value="ECO:0007669"/>
    <property type="project" value="TreeGrafter"/>
</dbReference>
<dbReference type="AlphaFoldDB" id="A0A418LYY4"/>
<keyword evidence="7" id="KW-1185">Reference proteome</keyword>
<dbReference type="FunFam" id="3.90.400.10:FF:000002">
    <property type="entry name" value="Sucrose isomerase"/>
    <property type="match status" value="1"/>
</dbReference>
<proteinExistence type="inferred from homology"/>
<gene>
    <name evidence="6" type="ORF">DYU11_28285</name>
</gene>
<reference evidence="6 7" key="1">
    <citation type="submission" date="2018-08" db="EMBL/GenBank/DDBJ databases">
        <title>Fibrisoma montanum sp. nov., isolated from Danxia mountain soil.</title>
        <authorList>
            <person name="Huang Y."/>
        </authorList>
    </citation>
    <scope>NUCLEOTIDE SEQUENCE [LARGE SCALE GENOMIC DNA]</scope>
    <source>
        <strain evidence="6 7">HYT19</strain>
    </source>
</reference>
<evidence type="ECO:0000313" key="7">
    <source>
        <dbReference type="Proteomes" id="UP000283523"/>
    </source>
</evidence>
<evidence type="ECO:0000256" key="3">
    <source>
        <dbReference type="ARBA" id="ARBA00023295"/>
    </source>
</evidence>
<dbReference type="PANTHER" id="PTHR10357">
    <property type="entry name" value="ALPHA-AMYLASE FAMILY MEMBER"/>
    <property type="match status" value="1"/>
</dbReference>
<dbReference type="InterPro" id="IPR006047">
    <property type="entry name" value="GH13_cat_dom"/>
</dbReference>
<accession>A0A418LYY4</accession>
<dbReference type="InterPro" id="IPR045857">
    <property type="entry name" value="O16G_dom_2"/>
</dbReference>
<dbReference type="PANTHER" id="PTHR10357:SF184">
    <property type="entry name" value="OLIGO-1,6-GLUCOSIDASE 1"/>
    <property type="match status" value="1"/>
</dbReference>
<dbReference type="InterPro" id="IPR013780">
    <property type="entry name" value="Glyco_hydro_b"/>
</dbReference>
<dbReference type="Pfam" id="PF00128">
    <property type="entry name" value="Alpha-amylase"/>
    <property type="match status" value="2"/>
</dbReference>
<dbReference type="CDD" id="cd11333">
    <property type="entry name" value="AmyAc_SI_OligoGlu_DGase"/>
    <property type="match status" value="1"/>
</dbReference>
<evidence type="ECO:0000313" key="6">
    <source>
        <dbReference type="EMBL" id="RIV18476.1"/>
    </source>
</evidence>
<organism evidence="6 7">
    <name type="scientific">Fibrisoma montanum</name>
    <dbReference type="NCBI Taxonomy" id="2305895"/>
    <lineage>
        <taxon>Bacteria</taxon>
        <taxon>Pseudomonadati</taxon>
        <taxon>Bacteroidota</taxon>
        <taxon>Cytophagia</taxon>
        <taxon>Cytophagales</taxon>
        <taxon>Spirosomataceae</taxon>
        <taxon>Fibrisoma</taxon>
    </lineage>
</organism>
<dbReference type="OrthoDB" id="9806009at2"/>
<dbReference type="Gene3D" id="3.20.20.80">
    <property type="entry name" value="Glycosidases"/>
    <property type="match status" value="2"/>
</dbReference>
<dbReference type="Gene3D" id="3.90.400.10">
    <property type="entry name" value="Oligo-1,6-glucosidase, Domain 2"/>
    <property type="match status" value="1"/>
</dbReference>